<evidence type="ECO:0000256" key="1">
    <source>
        <dbReference type="SAM" id="SignalP"/>
    </source>
</evidence>
<dbReference type="GO" id="GO:0043190">
    <property type="term" value="C:ATP-binding cassette (ABC) transporter complex"/>
    <property type="evidence" value="ECO:0007669"/>
    <property type="project" value="InterPro"/>
</dbReference>
<dbReference type="InterPro" id="IPR030678">
    <property type="entry name" value="Peptide/Ni-bd"/>
</dbReference>
<keyword evidence="4" id="KW-1185">Reference proteome</keyword>
<dbReference type="OrthoDB" id="5240629at2"/>
<dbReference type="PIRSF" id="PIRSF002741">
    <property type="entry name" value="MppA"/>
    <property type="match status" value="1"/>
</dbReference>
<dbReference type="InterPro" id="IPR000914">
    <property type="entry name" value="SBP_5_dom"/>
</dbReference>
<dbReference type="PANTHER" id="PTHR30290">
    <property type="entry name" value="PERIPLASMIC BINDING COMPONENT OF ABC TRANSPORTER"/>
    <property type="match status" value="1"/>
</dbReference>
<dbReference type="Proteomes" id="UP000460157">
    <property type="component" value="Unassembled WGS sequence"/>
</dbReference>
<proteinExistence type="predicted"/>
<dbReference type="Pfam" id="PF00496">
    <property type="entry name" value="SBP_bac_5"/>
    <property type="match status" value="1"/>
</dbReference>
<evidence type="ECO:0000313" key="4">
    <source>
        <dbReference type="Proteomes" id="UP000460157"/>
    </source>
</evidence>
<dbReference type="GO" id="GO:0042597">
    <property type="term" value="C:periplasmic space"/>
    <property type="evidence" value="ECO:0007669"/>
    <property type="project" value="UniProtKB-ARBA"/>
</dbReference>
<dbReference type="GO" id="GO:0015833">
    <property type="term" value="P:peptide transport"/>
    <property type="evidence" value="ECO:0007669"/>
    <property type="project" value="TreeGrafter"/>
</dbReference>
<keyword evidence="1" id="KW-0732">Signal</keyword>
<dbReference type="InterPro" id="IPR039424">
    <property type="entry name" value="SBP_5"/>
</dbReference>
<name>A0A7K1UL61_9MICC</name>
<dbReference type="Gene3D" id="3.10.105.10">
    <property type="entry name" value="Dipeptide-binding Protein, Domain 3"/>
    <property type="match status" value="1"/>
</dbReference>
<protein>
    <submittedName>
        <fullName evidence="3">ABC transporter substrate-binding protein</fullName>
    </submittedName>
</protein>
<dbReference type="GO" id="GO:1904680">
    <property type="term" value="F:peptide transmembrane transporter activity"/>
    <property type="evidence" value="ECO:0007669"/>
    <property type="project" value="TreeGrafter"/>
</dbReference>
<feature type="chain" id="PRO_5029637566" evidence="1">
    <location>
        <begin position="26"/>
        <end position="543"/>
    </location>
</feature>
<evidence type="ECO:0000259" key="2">
    <source>
        <dbReference type="Pfam" id="PF00496"/>
    </source>
</evidence>
<dbReference type="PROSITE" id="PS51257">
    <property type="entry name" value="PROKAR_LIPOPROTEIN"/>
    <property type="match status" value="1"/>
</dbReference>
<gene>
    <name evidence="3" type="ORF">GNZ21_12850</name>
</gene>
<dbReference type="Gene3D" id="3.40.190.10">
    <property type="entry name" value="Periplasmic binding protein-like II"/>
    <property type="match status" value="1"/>
</dbReference>
<organism evidence="3 4">
    <name type="scientific">Nesterenkonia alkaliphila</name>
    <dbReference type="NCBI Taxonomy" id="1463631"/>
    <lineage>
        <taxon>Bacteria</taxon>
        <taxon>Bacillati</taxon>
        <taxon>Actinomycetota</taxon>
        <taxon>Actinomycetes</taxon>
        <taxon>Micrococcales</taxon>
        <taxon>Micrococcaceae</taxon>
        <taxon>Nesterenkonia</taxon>
    </lineage>
</organism>
<reference evidence="3 4" key="1">
    <citation type="submission" date="2019-12" db="EMBL/GenBank/DDBJ databases">
        <title>Nesterenkonia muleiensis sp. nov., a novel actinobacterium isolated from sap of Populus euphratica.</title>
        <authorList>
            <person name="Wang R."/>
        </authorList>
    </citation>
    <scope>NUCLEOTIDE SEQUENCE [LARGE SCALE GENOMIC DNA]</scope>
    <source>
        <strain evidence="3 4">F10</strain>
    </source>
</reference>
<dbReference type="AlphaFoldDB" id="A0A7K1UL61"/>
<comment type="caution">
    <text evidence="3">The sequence shown here is derived from an EMBL/GenBank/DDBJ whole genome shotgun (WGS) entry which is preliminary data.</text>
</comment>
<accession>A0A7K1UL61</accession>
<feature type="domain" description="Solute-binding protein family 5" evidence="2">
    <location>
        <begin position="85"/>
        <end position="448"/>
    </location>
</feature>
<feature type="signal peptide" evidence="1">
    <location>
        <begin position="1"/>
        <end position="25"/>
    </location>
</feature>
<evidence type="ECO:0000313" key="3">
    <source>
        <dbReference type="EMBL" id="MVT27228.1"/>
    </source>
</evidence>
<dbReference type="SUPFAM" id="SSF53850">
    <property type="entry name" value="Periplasmic binding protein-like II"/>
    <property type="match status" value="1"/>
</dbReference>
<dbReference type="RefSeq" id="WP_157324975.1">
    <property type="nucleotide sequence ID" value="NZ_BMFX01000002.1"/>
</dbReference>
<sequence>MSIRIRSAAALTAVTALLVTSCGDAGTGPAGGTDDDAQEGGTLRYAQTSLPPDGADPHVEPSLAAQQIARPVVDSLVYEDEDGQFHPWLAEDWEISEDGTEYTFYLRDDVTFSDGTEFNAEAVVANFDRIIDPETESLFANTLIQPYESSEAVDEHTVVVRLSEPSAPFLQAVSGVNLGIQSPAAFESAGEGYGYEIVGSGPFTIESYSPDTEIRLARREDYDWAPEPSEQQGPANLEEVVISALGESSTRTGALQSGSVDAIGEVPALDAERLEAEGYQIVNTQAGGVPYTIWFNVEREPFGDQRVREAFRASVDVDSIVTTLYGDVIERGWSVLTPNTTYYNADLERSWDYDPEHAAALLDEAGWDETDEEGYRINEEGERLTVVAIQEQTNREQRDQYLLAVQDSAAAAGFDVEVEFLESGSISDRDVSGDYDIRASSFSRTDPDILKMNVWSENLPPSGQNRSRVQSDQIDDLLLRGAAEQDEAEREAIYYELQDFINEEVYGFPGFLPAYTLAHADHVHGFTTGPTQWPTFYTAWIED</sequence>
<dbReference type="EMBL" id="WRPM01000095">
    <property type="protein sequence ID" value="MVT27228.1"/>
    <property type="molecule type" value="Genomic_DNA"/>
</dbReference>
<dbReference type="CDD" id="cd08492">
    <property type="entry name" value="PBP2_NikA_DppA_OppA_like_15"/>
    <property type="match status" value="1"/>
</dbReference>